<dbReference type="PANTHER" id="PTHR46865">
    <property type="entry name" value="OXIDOREDUCTASE-RELATED"/>
    <property type="match status" value="1"/>
</dbReference>
<dbReference type="InterPro" id="IPR036188">
    <property type="entry name" value="FAD/NAD-bd_sf"/>
</dbReference>
<keyword evidence="2" id="KW-0503">Monooxygenase</keyword>
<accession>A0A9E6URB1</accession>
<dbReference type="SUPFAM" id="SSF51905">
    <property type="entry name" value="FAD/NAD(P)-binding domain"/>
    <property type="match status" value="1"/>
</dbReference>
<keyword evidence="2" id="KW-0560">Oxidoreductase</keyword>
<keyword evidence="3" id="KW-1185">Reference proteome</keyword>
<protein>
    <submittedName>
        <fullName evidence="2">FAD-dependent monooxygenase</fullName>
    </submittedName>
</protein>
<gene>
    <name evidence="2" type="ORF">K6K41_12845</name>
</gene>
<proteinExistence type="predicted"/>
<dbReference type="GO" id="GO:0071949">
    <property type="term" value="F:FAD binding"/>
    <property type="evidence" value="ECO:0007669"/>
    <property type="project" value="InterPro"/>
</dbReference>
<name>A0A9E6URB1_9HYPH</name>
<dbReference type="Proteomes" id="UP000825701">
    <property type="component" value="Chromosome"/>
</dbReference>
<dbReference type="GO" id="GO:0004497">
    <property type="term" value="F:monooxygenase activity"/>
    <property type="evidence" value="ECO:0007669"/>
    <property type="project" value="UniProtKB-KW"/>
</dbReference>
<organism evidence="2 3">
    <name type="scientific">Chenggangzhangella methanolivorans</name>
    <dbReference type="NCBI Taxonomy" id="1437009"/>
    <lineage>
        <taxon>Bacteria</taxon>
        <taxon>Pseudomonadati</taxon>
        <taxon>Pseudomonadota</taxon>
        <taxon>Alphaproteobacteria</taxon>
        <taxon>Hyphomicrobiales</taxon>
        <taxon>Methylopilaceae</taxon>
        <taxon>Chenggangzhangella</taxon>
    </lineage>
</organism>
<dbReference type="PANTHER" id="PTHR46865:SF2">
    <property type="entry name" value="MONOOXYGENASE"/>
    <property type="match status" value="1"/>
</dbReference>
<reference evidence="2" key="1">
    <citation type="submission" date="2021-08" db="EMBL/GenBank/DDBJ databases">
        <authorList>
            <person name="Zhang H."/>
            <person name="Xu M."/>
            <person name="Yu Z."/>
            <person name="Yang L."/>
            <person name="Cai Y."/>
        </authorList>
    </citation>
    <scope>NUCLEOTIDE SEQUENCE</scope>
    <source>
        <strain evidence="2">CHL1</strain>
    </source>
</reference>
<dbReference type="Pfam" id="PF01494">
    <property type="entry name" value="FAD_binding_3"/>
    <property type="match status" value="1"/>
</dbReference>
<dbReference type="InterPro" id="IPR051704">
    <property type="entry name" value="FAD_aromatic-hydroxylase"/>
</dbReference>
<evidence type="ECO:0000313" key="3">
    <source>
        <dbReference type="Proteomes" id="UP000825701"/>
    </source>
</evidence>
<dbReference type="AlphaFoldDB" id="A0A9E6URB1"/>
<dbReference type="EMBL" id="CP081869">
    <property type="protein sequence ID" value="QZO02075.1"/>
    <property type="molecule type" value="Genomic_DNA"/>
</dbReference>
<dbReference type="InterPro" id="IPR002938">
    <property type="entry name" value="FAD-bd"/>
</dbReference>
<dbReference type="RefSeq" id="WP_261405457.1">
    <property type="nucleotide sequence ID" value="NZ_CP081869.1"/>
</dbReference>
<dbReference type="Gene3D" id="3.50.50.60">
    <property type="entry name" value="FAD/NAD(P)-binding domain"/>
    <property type="match status" value="1"/>
</dbReference>
<feature type="domain" description="FAD-binding" evidence="1">
    <location>
        <begin position="13"/>
        <end position="79"/>
    </location>
</feature>
<evidence type="ECO:0000259" key="1">
    <source>
        <dbReference type="Pfam" id="PF01494"/>
    </source>
</evidence>
<sequence>MENADDFYFEVLRQVRMDRWSAGRVVLAGDAAWCATPISGIGTTLAIVGAYVLAGELSKSTDPSEGFAAYERIMRPFVEEGQSVPKIMPRLLNPHSRIGVAMLRGALRVIDQPVVKGAAMKLFVRDSQKLELPEYGSPTGKTSSTP</sequence>
<evidence type="ECO:0000313" key="2">
    <source>
        <dbReference type="EMBL" id="QZO02075.1"/>
    </source>
</evidence>
<dbReference type="KEGG" id="cmet:K6K41_12845"/>